<reference evidence="2 3" key="1">
    <citation type="submission" date="2019-09" db="EMBL/GenBank/DDBJ databases">
        <title>Bird 10,000 Genomes (B10K) Project - Family phase.</title>
        <authorList>
            <person name="Zhang G."/>
        </authorList>
    </citation>
    <scope>NUCLEOTIDE SEQUENCE [LARGE SCALE GENOMIC DNA]</scope>
    <source>
        <strain evidence="2">B10K-CU-031-13</strain>
        <tissue evidence="2">Muscle</tissue>
    </source>
</reference>
<dbReference type="AlphaFoldDB" id="A0A7K4WQX4"/>
<sequence>LCLWFVFEQEGEKIRIKITSLGLTESRITSDETIQQLFVECRLNNFLAEETPLSLPKPTGGQRIHYNYSTVINVDKAHNGAEREYLKSILLKPDLPADSLKFTVVSDPPEDEQDLECEDIGFAYVSLKEIFQKQRDIIEQDIDVVDSQDAAAVIGKLTVTVEALQALRSVHEECRDD</sequence>
<comment type="caution">
    <text evidence="2">The sequence shown here is derived from an EMBL/GenBank/DDBJ whole genome shotgun (WGS) entry which is preliminary data.</text>
</comment>
<dbReference type="GO" id="GO:0032391">
    <property type="term" value="C:photoreceptor connecting cilium"/>
    <property type="evidence" value="ECO:0007669"/>
    <property type="project" value="TreeGrafter"/>
</dbReference>
<feature type="non-terminal residue" evidence="2">
    <location>
        <position position="177"/>
    </location>
</feature>
<feature type="non-terminal residue" evidence="2">
    <location>
        <position position="1"/>
    </location>
</feature>
<dbReference type="Gene3D" id="2.60.40.150">
    <property type="entry name" value="C2 domain"/>
    <property type="match status" value="1"/>
</dbReference>
<evidence type="ECO:0000313" key="3">
    <source>
        <dbReference type="Proteomes" id="UP000540952"/>
    </source>
</evidence>
<gene>
    <name evidence="2" type="primary">Rpgrip1l</name>
    <name evidence="2" type="ORF">TACRUB_R13313</name>
</gene>
<dbReference type="GO" id="GO:0031870">
    <property type="term" value="F:thromboxane A2 receptor binding"/>
    <property type="evidence" value="ECO:0007669"/>
    <property type="project" value="TreeGrafter"/>
</dbReference>
<proteinExistence type="predicted"/>
<dbReference type="GO" id="GO:1905515">
    <property type="term" value="P:non-motile cilium assembly"/>
    <property type="evidence" value="ECO:0007669"/>
    <property type="project" value="TreeGrafter"/>
</dbReference>
<keyword evidence="3" id="KW-1185">Reference proteome</keyword>
<accession>A0A7K4WQX4</accession>
<feature type="domain" description="RPGRIP1 C-terminal" evidence="1">
    <location>
        <begin position="12"/>
        <end position="173"/>
    </location>
</feature>
<dbReference type="InterPro" id="IPR041091">
    <property type="entry name" value="RPGRIP1_C"/>
</dbReference>
<dbReference type="PANTHER" id="PTHR14240">
    <property type="entry name" value="RETINITIS PIGMENTOSA GTPASE REGULATOR-INTERACTING PROTEIN"/>
    <property type="match status" value="1"/>
</dbReference>
<organism evidence="2 3">
    <name type="scientific">Tachuris rubrigastra</name>
    <dbReference type="NCBI Taxonomy" id="495162"/>
    <lineage>
        <taxon>Eukaryota</taxon>
        <taxon>Metazoa</taxon>
        <taxon>Chordata</taxon>
        <taxon>Craniata</taxon>
        <taxon>Vertebrata</taxon>
        <taxon>Euteleostomi</taxon>
        <taxon>Archelosauria</taxon>
        <taxon>Archosauria</taxon>
        <taxon>Dinosauria</taxon>
        <taxon>Saurischia</taxon>
        <taxon>Theropoda</taxon>
        <taxon>Coelurosauria</taxon>
        <taxon>Aves</taxon>
        <taxon>Neognathae</taxon>
        <taxon>Neoaves</taxon>
        <taxon>Telluraves</taxon>
        <taxon>Australaves</taxon>
        <taxon>Passeriformes</taxon>
        <taxon>Tyrannidae</taxon>
        <taxon>Tachuris</taxon>
    </lineage>
</organism>
<evidence type="ECO:0000259" key="1">
    <source>
        <dbReference type="Pfam" id="PF18111"/>
    </source>
</evidence>
<dbReference type="GO" id="GO:0046548">
    <property type="term" value="P:retinal rod cell development"/>
    <property type="evidence" value="ECO:0007669"/>
    <property type="project" value="TreeGrafter"/>
</dbReference>
<dbReference type="InterPro" id="IPR035892">
    <property type="entry name" value="C2_domain_sf"/>
</dbReference>
<protein>
    <submittedName>
        <fullName evidence="2">FTM protein</fullName>
    </submittedName>
</protein>
<dbReference type="PANTHER" id="PTHR14240:SF4">
    <property type="entry name" value="PROTEIN FANTOM"/>
    <property type="match status" value="1"/>
</dbReference>
<dbReference type="EMBL" id="VZRD01000345">
    <property type="protein sequence ID" value="NWR37065.1"/>
    <property type="molecule type" value="Genomic_DNA"/>
</dbReference>
<name>A0A7K4WQX4_9TYRA</name>
<evidence type="ECO:0000313" key="2">
    <source>
        <dbReference type="EMBL" id="NWR37065.1"/>
    </source>
</evidence>
<dbReference type="InterPro" id="IPR031139">
    <property type="entry name" value="RPGRIP1_fam"/>
</dbReference>
<dbReference type="Proteomes" id="UP000540952">
    <property type="component" value="Unassembled WGS sequence"/>
</dbReference>
<dbReference type="Pfam" id="PF18111">
    <property type="entry name" value="RPGR1_C"/>
    <property type="match status" value="1"/>
</dbReference>